<keyword evidence="1" id="KW-0813">Transport</keyword>
<dbReference type="PROSITE" id="PS50893">
    <property type="entry name" value="ABC_TRANSPORTER_2"/>
    <property type="match status" value="1"/>
</dbReference>
<dbReference type="SMART" id="SM00382">
    <property type="entry name" value="AAA"/>
    <property type="match status" value="1"/>
</dbReference>
<dbReference type="RefSeq" id="WP_015695089.1">
    <property type="nucleotide sequence ID" value="NZ_AP018492.1"/>
</dbReference>
<evidence type="ECO:0000256" key="7">
    <source>
        <dbReference type="ARBA" id="ARBA00022967"/>
    </source>
</evidence>
<dbReference type="InterPro" id="IPR003439">
    <property type="entry name" value="ABC_transporter-like_ATP-bd"/>
</dbReference>
<sequence length="214" mass="24236">MSELLKLTNISYQVNQQEILQNISFTLNNNDYLTLTGPSGSGKSTLLQLIADLLTPTAGKIAFHKSNIATMDPISYRKKVSYCAQQPTLFGNTVLDNFSFPYQIRKKSFDMEKAKASLRRISLPENYLSKKITELSGGERQRIALIRNLLFLPEILLLDEVTAELDDESKQVIHQLIDELNKEEKFAIIYVTHDSQEINSAKNLKKIVAGKLEE</sequence>
<dbReference type="SUPFAM" id="SSF52540">
    <property type="entry name" value="P-loop containing nucleoside triphosphate hydrolases"/>
    <property type="match status" value="1"/>
</dbReference>
<evidence type="ECO:0000259" key="9">
    <source>
        <dbReference type="PROSITE" id="PS50893"/>
    </source>
</evidence>
<keyword evidence="8" id="KW-0472">Membrane</keyword>
<dbReference type="GO" id="GO:0005524">
    <property type="term" value="F:ATP binding"/>
    <property type="evidence" value="ECO:0007669"/>
    <property type="project" value="UniProtKB-KW"/>
</dbReference>
<protein>
    <submittedName>
        <fullName evidence="10">Probable iron export ATP-binding protein FetA</fullName>
    </submittedName>
</protein>
<gene>
    <name evidence="10" type="ORF">DAT561_1090</name>
</gene>
<reference evidence="10 11" key="1">
    <citation type="submission" date="2018-01" db="EMBL/GenBank/DDBJ databases">
        <title>Whole genome sequence of Melissococcus plutonius DAT561.</title>
        <authorList>
            <person name="Okumura K."/>
            <person name="Takamatsu D."/>
            <person name="Okura M."/>
        </authorList>
    </citation>
    <scope>NUCLEOTIDE SEQUENCE [LARGE SCALE GENOMIC DNA]</scope>
    <source>
        <strain evidence="10 11">DAT561</strain>
    </source>
</reference>
<keyword evidence="2" id="KW-1003">Cell membrane</keyword>
<feature type="domain" description="ABC transporter" evidence="9">
    <location>
        <begin position="5"/>
        <end position="214"/>
    </location>
</feature>
<proteinExistence type="predicted"/>
<dbReference type="PANTHER" id="PTHR43423:SF12">
    <property type="entry name" value="IRON EXPORT ATP-BINDING PROTEIN FETA-RELATED"/>
    <property type="match status" value="1"/>
</dbReference>
<keyword evidence="3" id="KW-0997">Cell inner membrane</keyword>
<evidence type="ECO:0000313" key="10">
    <source>
        <dbReference type="EMBL" id="BBC61199.1"/>
    </source>
</evidence>
<evidence type="ECO:0000256" key="3">
    <source>
        <dbReference type="ARBA" id="ARBA00022519"/>
    </source>
</evidence>
<dbReference type="InterPro" id="IPR003593">
    <property type="entry name" value="AAA+_ATPase"/>
</dbReference>
<dbReference type="Proteomes" id="UP000269226">
    <property type="component" value="Chromosome"/>
</dbReference>
<organism evidence="10 11">
    <name type="scientific">Melissococcus plutonius</name>
    <dbReference type="NCBI Taxonomy" id="33970"/>
    <lineage>
        <taxon>Bacteria</taxon>
        <taxon>Bacillati</taxon>
        <taxon>Bacillota</taxon>
        <taxon>Bacilli</taxon>
        <taxon>Lactobacillales</taxon>
        <taxon>Enterococcaceae</taxon>
        <taxon>Melissococcus</taxon>
    </lineage>
</organism>
<dbReference type="GeneID" id="57043636"/>
<dbReference type="InterPro" id="IPR027417">
    <property type="entry name" value="P-loop_NTPase"/>
</dbReference>
<dbReference type="PROSITE" id="PS00211">
    <property type="entry name" value="ABC_TRANSPORTER_1"/>
    <property type="match status" value="1"/>
</dbReference>
<dbReference type="Pfam" id="PF00005">
    <property type="entry name" value="ABC_tran"/>
    <property type="match status" value="1"/>
</dbReference>
<dbReference type="GO" id="GO:0016887">
    <property type="term" value="F:ATP hydrolysis activity"/>
    <property type="evidence" value="ECO:0007669"/>
    <property type="project" value="InterPro"/>
</dbReference>
<accession>A0A2Z5Y2Y3</accession>
<dbReference type="Gene3D" id="3.40.50.300">
    <property type="entry name" value="P-loop containing nucleotide triphosphate hydrolases"/>
    <property type="match status" value="1"/>
</dbReference>
<keyword evidence="5" id="KW-0547">Nucleotide-binding</keyword>
<evidence type="ECO:0000256" key="4">
    <source>
        <dbReference type="ARBA" id="ARBA00022592"/>
    </source>
</evidence>
<evidence type="ECO:0000256" key="8">
    <source>
        <dbReference type="ARBA" id="ARBA00023136"/>
    </source>
</evidence>
<dbReference type="InterPro" id="IPR017871">
    <property type="entry name" value="ABC_transporter-like_CS"/>
</dbReference>
<evidence type="ECO:0000313" key="11">
    <source>
        <dbReference type="Proteomes" id="UP000269226"/>
    </source>
</evidence>
<dbReference type="EMBL" id="AP018492">
    <property type="protein sequence ID" value="BBC61199.1"/>
    <property type="molecule type" value="Genomic_DNA"/>
</dbReference>
<keyword evidence="4" id="KW-0592">Phosphate transport</keyword>
<dbReference type="PANTHER" id="PTHR43423">
    <property type="entry name" value="ABC TRANSPORTER I FAMILY MEMBER 17"/>
    <property type="match status" value="1"/>
</dbReference>
<dbReference type="GO" id="GO:0006817">
    <property type="term" value="P:phosphate ion transport"/>
    <property type="evidence" value="ECO:0007669"/>
    <property type="project" value="UniProtKB-KW"/>
</dbReference>
<keyword evidence="7" id="KW-1278">Translocase</keyword>
<evidence type="ECO:0000256" key="6">
    <source>
        <dbReference type="ARBA" id="ARBA00022840"/>
    </source>
</evidence>
<name>A0A2Z5Y2Y3_9ENTE</name>
<keyword evidence="6 10" id="KW-0067">ATP-binding</keyword>
<evidence type="ECO:0000256" key="2">
    <source>
        <dbReference type="ARBA" id="ARBA00022475"/>
    </source>
</evidence>
<evidence type="ECO:0000256" key="1">
    <source>
        <dbReference type="ARBA" id="ARBA00022448"/>
    </source>
</evidence>
<evidence type="ECO:0000256" key="5">
    <source>
        <dbReference type="ARBA" id="ARBA00022741"/>
    </source>
</evidence>
<dbReference type="AlphaFoldDB" id="A0A2Z5Y2Y3"/>